<evidence type="ECO:0000313" key="2">
    <source>
        <dbReference type="EMBL" id="SDH59326.1"/>
    </source>
</evidence>
<dbReference type="EMBL" id="FNDN01000002">
    <property type="protein sequence ID" value="SDH59326.1"/>
    <property type="molecule type" value="Genomic_DNA"/>
</dbReference>
<dbReference type="PROSITE" id="PS51482">
    <property type="entry name" value="DEGV"/>
    <property type="match status" value="1"/>
</dbReference>
<dbReference type="InterPro" id="IPR003797">
    <property type="entry name" value="DegV"/>
</dbReference>
<sequence length="297" mass="31154">MAVALVTDSSACLDPAEAERRGIDVAPLHVLRDGRDYREGVDVMPEDLAGATTAGASPAELRGVYGHALERSEGDGVVAVHISRPLSGTWEAARNAAKDFGGRVRIVDSRSTAMGLGFAVLAAADESARGADLDAVYEVAVDSAARSRCFIVVDSLENLRRGGRIGTAAALLGTALSIKPVLHLHEGRLVVREKTRTATKARTKMLDAAVDAAGDPDPAARTRSRPVDLAVHHFRSPDVAESVAQRLGTMIETADGVRVTEFDAVLGVHVGPGAIGVVVSPRVQEREETEGFSTGSH</sequence>
<organism evidence="2 3">
    <name type="scientific">Rhodococcus triatomae</name>
    <dbReference type="NCBI Taxonomy" id="300028"/>
    <lineage>
        <taxon>Bacteria</taxon>
        <taxon>Bacillati</taxon>
        <taxon>Actinomycetota</taxon>
        <taxon>Actinomycetes</taxon>
        <taxon>Mycobacteriales</taxon>
        <taxon>Nocardiaceae</taxon>
        <taxon>Rhodococcus</taxon>
    </lineage>
</organism>
<protein>
    <submittedName>
        <fullName evidence="2">EDD domain protein, DegV family</fullName>
    </submittedName>
</protein>
<dbReference type="SUPFAM" id="SSF82549">
    <property type="entry name" value="DAK1/DegV-like"/>
    <property type="match status" value="1"/>
</dbReference>
<dbReference type="RefSeq" id="WP_072737611.1">
    <property type="nucleotide sequence ID" value="NZ_CP048813.1"/>
</dbReference>
<dbReference type="Gene3D" id="3.40.50.10170">
    <property type="match status" value="1"/>
</dbReference>
<dbReference type="PANTHER" id="PTHR33434">
    <property type="entry name" value="DEGV DOMAIN-CONTAINING PROTEIN DR_1986-RELATED"/>
    <property type="match status" value="1"/>
</dbReference>
<evidence type="ECO:0000313" key="3">
    <source>
        <dbReference type="Proteomes" id="UP000183263"/>
    </source>
</evidence>
<dbReference type="InterPro" id="IPR050270">
    <property type="entry name" value="DegV_domain_contain"/>
</dbReference>
<dbReference type="GO" id="GO:0008289">
    <property type="term" value="F:lipid binding"/>
    <property type="evidence" value="ECO:0007669"/>
    <property type="project" value="UniProtKB-KW"/>
</dbReference>
<dbReference type="Gene3D" id="3.30.1180.10">
    <property type="match status" value="1"/>
</dbReference>
<dbReference type="OrthoDB" id="9760324at2"/>
<dbReference type="InterPro" id="IPR043168">
    <property type="entry name" value="DegV_C"/>
</dbReference>
<name>A0A1G8DNU6_9NOCA</name>
<dbReference type="NCBIfam" id="TIGR00762">
    <property type="entry name" value="DegV"/>
    <property type="match status" value="1"/>
</dbReference>
<dbReference type="PANTHER" id="PTHR33434:SF2">
    <property type="entry name" value="FATTY ACID-BINDING PROTEIN TM_1468"/>
    <property type="match status" value="1"/>
</dbReference>
<dbReference type="Pfam" id="PF02645">
    <property type="entry name" value="DegV"/>
    <property type="match status" value="1"/>
</dbReference>
<dbReference type="Proteomes" id="UP000183263">
    <property type="component" value="Unassembled WGS sequence"/>
</dbReference>
<evidence type="ECO:0000256" key="1">
    <source>
        <dbReference type="ARBA" id="ARBA00023121"/>
    </source>
</evidence>
<gene>
    <name evidence="2" type="ORF">SAMN05444695_102358</name>
</gene>
<proteinExistence type="predicted"/>
<reference evidence="2 3" key="1">
    <citation type="submission" date="2016-10" db="EMBL/GenBank/DDBJ databases">
        <authorList>
            <person name="de Groot N.N."/>
        </authorList>
    </citation>
    <scope>NUCLEOTIDE SEQUENCE [LARGE SCALE GENOMIC DNA]</scope>
    <source>
        <strain evidence="2 3">DSM 44892</strain>
    </source>
</reference>
<keyword evidence="1" id="KW-0446">Lipid-binding</keyword>
<accession>A0A1G8DNU6</accession>
<dbReference type="AlphaFoldDB" id="A0A1G8DNU6"/>
<keyword evidence="3" id="KW-1185">Reference proteome</keyword>